<dbReference type="PANTHER" id="PTHR32024">
    <property type="entry name" value="TRK SYSTEM POTASSIUM UPTAKE PROTEIN TRKG-RELATED"/>
    <property type="match status" value="1"/>
</dbReference>
<feature type="transmembrane region" description="Helical" evidence="10">
    <location>
        <begin position="231"/>
        <end position="250"/>
    </location>
</feature>
<accession>A0A4S4BQ94</accession>
<keyword evidence="9 10" id="KW-0472">Membrane</keyword>
<evidence type="ECO:0000256" key="6">
    <source>
        <dbReference type="ARBA" id="ARBA00022958"/>
    </source>
</evidence>
<dbReference type="EMBL" id="SSOB01000022">
    <property type="protein sequence ID" value="THF76930.1"/>
    <property type="molecule type" value="Genomic_DNA"/>
</dbReference>
<evidence type="ECO:0000256" key="10">
    <source>
        <dbReference type="SAM" id="Phobius"/>
    </source>
</evidence>
<dbReference type="AlphaFoldDB" id="A0A4S4BQ94"/>
<feature type="transmembrane region" description="Helical" evidence="10">
    <location>
        <begin position="16"/>
        <end position="34"/>
    </location>
</feature>
<dbReference type="OrthoDB" id="9810952at2"/>
<dbReference type="Proteomes" id="UP000310636">
    <property type="component" value="Unassembled WGS sequence"/>
</dbReference>
<protein>
    <submittedName>
        <fullName evidence="11">Trk family potassium uptake protein</fullName>
    </submittedName>
</protein>
<keyword evidence="12" id="KW-1185">Reference proteome</keyword>
<keyword evidence="7 10" id="KW-1133">Transmembrane helix</keyword>
<evidence type="ECO:0000256" key="2">
    <source>
        <dbReference type="ARBA" id="ARBA00022448"/>
    </source>
</evidence>
<gene>
    <name evidence="11" type="ORF">E6C55_17870</name>
</gene>
<sequence length="447" mass="48474">MFASSLRWIYGSPPRLLMLGFAAIIAVGTLLLGLPAATVAGETTSVIDALFTATSAACVTGLVTLDTGTHWTLFGQLVILALIQVGGLGFMTMATLFAFFLKRRISLRERLILQEALNQTSMEGIVRLVRRVIVYALVIELTGAILLSVRFLLDMSPGRAIYYGIFHSVSFFNNAGFDIMGQYRSLTDYAGDPAVNIVSMLLIVLGGLGFIVLSDLIDWRRTRRLTLHSKVVLATTGFLIGFGALVIFVFEYTNSASMQPLGFGEKLLAAFMQSVAPRTAGVNSLDIASLRQATQFFLVLLMFVGASPGSTGGGIKTTTFAALIGAVIAMIRGKDDVVLFRYRLAQERVYKALTITLLSLTLILLATMLLSATEDHHFLKLLFEVTSAFSTVGMTMGLTLELTMFGKIVIIVLMFIGRIGPLTMGYALGRKPGRVLFRYAEGKIIIG</sequence>
<feature type="transmembrane region" description="Helical" evidence="10">
    <location>
        <begin position="194"/>
        <end position="219"/>
    </location>
</feature>
<dbReference type="InterPro" id="IPR003445">
    <property type="entry name" value="Cat_transpt"/>
</dbReference>
<feature type="transmembrane region" description="Helical" evidence="10">
    <location>
        <begin position="46"/>
        <end position="65"/>
    </location>
</feature>
<dbReference type="InterPro" id="IPR004772">
    <property type="entry name" value="TrkH"/>
</dbReference>
<organism evidence="11 12">
    <name type="scientific">Cohnella fermenti</name>
    <dbReference type="NCBI Taxonomy" id="2565925"/>
    <lineage>
        <taxon>Bacteria</taxon>
        <taxon>Bacillati</taxon>
        <taxon>Bacillota</taxon>
        <taxon>Bacilli</taxon>
        <taxon>Bacillales</taxon>
        <taxon>Paenibacillaceae</taxon>
        <taxon>Cohnella</taxon>
    </lineage>
</organism>
<evidence type="ECO:0000256" key="9">
    <source>
        <dbReference type="ARBA" id="ARBA00023136"/>
    </source>
</evidence>
<evidence type="ECO:0000256" key="3">
    <source>
        <dbReference type="ARBA" id="ARBA00022475"/>
    </source>
</evidence>
<evidence type="ECO:0000256" key="1">
    <source>
        <dbReference type="ARBA" id="ARBA00004651"/>
    </source>
</evidence>
<feature type="transmembrane region" description="Helical" evidence="10">
    <location>
        <begin position="313"/>
        <end position="331"/>
    </location>
</feature>
<evidence type="ECO:0000256" key="4">
    <source>
        <dbReference type="ARBA" id="ARBA00022538"/>
    </source>
</evidence>
<keyword evidence="4" id="KW-0633">Potassium transport</keyword>
<keyword evidence="6" id="KW-0630">Potassium</keyword>
<evidence type="ECO:0000256" key="5">
    <source>
        <dbReference type="ARBA" id="ARBA00022692"/>
    </source>
</evidence>
<feature type="transmembrane region" description="Helical" evidence="10">
    <location>
        <begin position="404"/>
        <end position="428"/>
    </location>
</feature>
<dbReference type="NCBIfam" id="TIGR00933">
    <property type="entry name" value="2a38"/>
    <property type="match status" value="1"/>
</dbReference>
<keyword evidence="3" id="KW-1003">Cell membrane</keyword>
<feature type="transmembrane region" description="Helical" evidence="10">
    <location>
        <begin position="77"/>
        <end position="101"/>
    </location>
</feature>
<proteinExistence type="predicted"/>
<keyword evidence="2" id="KW-0813">Transport</keyword>
<comment type="subcellular location">
    <subcellularLocation>
        <location evidence="1">Cell membrane</location>
        <topology evidence="1">Multi-pass membrane protein</topology>
    </subcellularLocation>
</comment>
<feature type="transmembrane region" description="Helical" evidence="10">
    <location>
        <begin position="352"/>
        <end position="372"/>
    </location>
</feature>
<feature type="transmembrane region" description="Helical" evidence="10">
    <location>
        <begin position="132"/>
        <end position="153"/>
    </location>
</feature>
<comment type="caution">
    <text evidence="11">The sequence shown here is derived from an EMBL/GenBank/DDBJ whole genome shotgun (WGS) entry which is preliminary data.</text>
</comment>
<dbReference type="PANTHER" id="PTHR32024:SF1">
    <property type="entry name" value="KTR SYSTEM POTASSIUM UPTAKE PROTEIN B"/>
    <property type="match status" value="1"/>
</dbReference>
<evidence type="ECO:0000313" key="12">
    <source>
        <dbReference type="Proteomes" id="UP000310636"/>
    </source>
</evidence>
<dbReference type="GO" id="GO:0005886">
    <property type="term" value="C:plasma membrane"/>
    <property type="evidence" value="ECO:0007669"/>
    <property type="project" value="UniProtKB-SubCell"/>
</dbReference>
<dbReference type="RefSeq" id="WP_136371177.1">
    <property type="nucleotide sequence ID" value="NZ_SSOB01000022.1"/>
</dbReference>
<keyword evidence="5 10" id="KW-0812">Transmembrane</keyword>
<reference evidence="11 12" key="1">
    <citation type="submission" date="2019-04" db="EMBL/GenBank/DDBJ databases">
        <title>Cohnella sp. nov. isolated from preserved vegetables.</title>
        <authorList>
            <person name="Lin S.-Y."/>
            <person name="Hung M.-H."/>
            <person name="Young C.-C."/>
        </authorList>
    </citation>
    <scope>NUCLEOTIDE SEQUENCE [LARGE SCALE GENOMIC DNA]</scope>
    <source>
        <strain evidence="11 12">CC-MHH1044</strain>
    </source>
</reference>
<evidence type="ECO:0000256" key="8">
    <source>
        <dbReference type="ARBA" id="ARBA00023065"/>
    </source>
</evidence>
<dbReference type="GO" id="GO:0015379">
    <property type="term" value="F:potassium:chloride symporter activity"/>
    <property type="evidence" value="ECO:0007669"/>
    <property type="project" value="InterPro"/>
</dbReference>
<keyword evidence="8" id="KW-0406">Ion transport</keyword>
<evidence type="ECO:0000256" key="7">
    <source>
        <dbReference type="ARBA" id="ARBA00022989"/>
    </source>
</evidence>
<evidence type="ECO:0000313" key="11">
    <source>
        <dbReference type="EMBL" id="THF76930.1"/>
    </source>
</evidence>
<name>A0A4S4BQ94_9BACL</name>
<dbReference type="Pfam" id="PF02386">
    <property type="entry name" value="TrkH"/>
    <property type="match status" value="1"/>
</dbReference>